<evidence type="ECO:0000313" key="2">
    <source>
        <dbReference type="Proteomes" id="UP000738349"/>
    </source>
</evidence>
<dbReference type="EMBL" id="JAGMUV010000005">
    <property type="protein sequence ID" value="KAH7156386.1"/>
    <property type="molecule type" value="Genomic_DNA"/>
</dbReference>
<organism evidence="1 2">
    <name type="scientific">Dactylonectria macrodidyma</name>
    <dbReference type="NCBI Taxonomy" id="307937"/>
    <lineage>
        <taxon>Eukaryota</taxon>
        <taxon>Fungi</taxon>
        <taxon>Dikarya</taxon>
        <taxon>Ascomycota</taxon>
        <taxon>Pezizomycotina</taxon>
        <taxon>Sordariomycetes</taxon>
        <taxon>Hypocreomycetidae</taxon>
        <taxon>Hypocreales</taxon>
        <taxon>Nectriaceae</taxon>
        <taxon>Dactylonectria</taxon>
    </lineage>
</organism>
<keyword evidence="2" id="KW-1185">Reference proteome</keyword>
<gene>
    <name evidence="1" type="ORF">EDB81DRAFT_786871</name>
</gene>
<evidence type="ECO:0000313" key="1">
    <source>
        <dbReference type="EMBL" id="KAH7156386.1"/>
    </source>
</evidence>
<name>A0A9P9FAQ2_9HYPO</name>
<reference evidence="1" key="1">
    <citation type="journal article" date="2021" name="Nat. Commun.">
        <title>Genetic determinants of endophytism in the Arabidopsis root mycobiome.</title>
        <authorList>
            <person name="Mesny F."/>
            <person name="Miyauchi S."/>
            <person name="Thiergart T."/>
            <person name="Pickel B."/>
            <person name="Atanasova L."/>
            <person name="Karlsson M."/>
            <person name="Huettel B."/>
            <person name="Barry K.W."/>
            <person name="Haridas S."/>
            <person name="Chen C."/>
            <person name="Bauer D."/>
            <person name="Andreopoulos W."/>
            <person name="Pangilinan J."/>
            <person name="LaButti K."/>
            <person name="Riley R."/>
            <person name="Lipzen A."/>
            <person name="Clum A."/>
            <person name="Drula E."/>
            <person name="Henrissat B."/>
            <person name="Kohler A."/>
            <person name="Grigoriev I.V."/>
            <person name="Martin F.M."/>
            <person name="Hacquard S."/>
        </authorList>
    </citation>
    <scope>NUCLEOTIDE SEQUENCE</scope>
    <source>
        <strain evidence="1">MPI-CAGE-AT-0147</strain>
    </source>
</reference>
<dbReference type="AlphaFoldDB" id="A0A9P9FAQ2"/>
<dbReference type="Proteomes" id="UP000738349">
    <property type="component" value="Unassembled WGS sequence"/>
</dbReference>
<accession>A0A9P9FAQ2</accession>
<comment type="caution">
    <text evidence="1">The sequence shown here is derived from an EMBL/GenBank/DDBJ whole genome shotgun (WGS) entry which is preliminary data.</text>
</comment>
<protein>
    <submittedName>
        <fullName evidence="1">Uncharacterized protein</fullName>
    </submittedName>
</protein>
<proteinExistence type="predicted"/>
<sequence>MLFDLMLVGSSCAALPGSAVLALVPSLIDIRANHSMEPGNGGSFQQPRDCRYGQLANHRAQSPPLSVGSLLPTVFGIPAQVAQFASGFCMARLGLPL</sequence>